<proteinExistence type="predicted"/>
<keyword evidence="4" id="KW-1185">Reference proteome</keyword>
<dbReference type="EMBL" id="SDMR01000015">
    <property type="protein sequence ID" value="TBT94262.1"/>
    <property type="molecule type" value="Genomic_DNA"/>
</dbReference>
<dbReference type="PANTHER" id="PTHR30290:SF83">
    <property type="entry name" value="ABC TRANSPORTER SUBSTRATE-BINDING PROTEIN"/>
    <property type="match status" value="1"/>
</dbReference>
<dbReference type="PROSITE" id="PS51257">
    <property type="entry name" value="PROKAR_LIPOPROTEIN"/>
    <property type="match status" value="1"/>
</dbReference>
<feature type="chain" id="PRO_5020656823" evidence="1">
    <location>
        <begin position="23"/>
        <end position="585"/>
    </location>
</feature>
<dbReference type="Pfam" id="PF00496">
    <property type="entry name" value="SBP_bac_5"/>
    <property type="match status" value="1"/>
</dbReference>
<dbReference type="OrthoDB" id="9796817at2"/>
<dbReference type="InterPro" id="IPR039424">
    <property type="entry name" value="SBP_5"/>
</dbReference>
<dbReference type="GO" id="GO:0015833">
    <property type="term" value="P:peptide transport"/>
    <property type="evidence" value="ECO:0007669"/>
    <property type="project" value="TreeGrafter"/>
</dbReference>
<dbReference type="GO" id="GO:0043190">
    <property type="term" value="C:ATP-binding cassette (ABC) transporter complex"/>
    <property type="evidence" value="ECO:0007669"/>
    <property type="project" value="InterPro"/>
</dbReference>
<dbReference type="PIRSF" id="PIRSF002741">
    <property type="entry name" value="MppA"/>
    <property type="match status" value="1"/>
</dbReference>
<dbReference type="RefSeq" id="WP_131172651.1">
    <property type="nucleotide sequence ID" value="NZ_FXTL01000015.1"/>
</dbReference>
<gene>
    <name evidence="3" type="ORF">ET996_11205</name>
</gene>
<feature type="domain" description="Solute-binding protein family 5" evidence="2">
    <location>
        <begin position="100"/>
        <end position="493"/>
    </location>
</feature>
<dbReference type="GO" id="GO:1904680">
    <property type="term" value="F:peptide transmembrane transporter activity"/>
    <property type="evidence" value="ECO:0007669"/>
    <property type="project" value="TreeGrafter"/>
</dbReference>
<evidence type="ECO:0000313" key="4">
    <source>
        <dbReference type="Proteomes" id="UP000291933"/>
    </source>
</evidence>
<feature type="signal peptide" evidence="1">
    <location>
        <begin position="1"/>
        <end position="22"/>
    </location>
</feature>
<sequence length="585" mass="62302">MKNTKLVAVVATGLGLALTVSACGSATSPGASGTPAASSGAAAGTPVKGGTLRLLSGTQTEHWDPQRTYVGAQIELGNRLFARTLTTWGTVKSDTEQAKLVADAATDTGKASDGGKTWAFTLKDGLKWEDGKAVTCDDFKYGISRTYAVDVITGGPNYAIGFIDIPTNADGSSQYAGPYKKTGQDLYDKAVTCSGNTITFKLKQPVGDFNNTVTMTAFGAFRADKDLGDKSNYQIFSNGPYKLQGTWEQNKGGTFVRNDQWDPKTDDIRKAYPDQITIDESLTAETLYERLIANKGDDQNAIAFPDNAPSTALANIQGGAAGRYVAVPSPYTRYLVPNYKSKVFSNEMARKALALATDRAAYVTAAGGKELAQPTNSMINPALPAFPNTPLPAGEKGDPAAAKALLQQAGMTLPVKITVTYRKNDTLDKAFAGLKLGWDAAGFDTQLVGIPAKQYYGTLQSPDSASKYDAYWAGWGADYPSASTVIAPLFDSRVNITAGGPGQDYGYFDNKEFNAAIDATNAIADGTVREKAWGDLDVQLTTKHYAAIPLIVDKFVFAKGSNVQDAYVNLTFTGYYDVATAWVKK</sequence>
<accession>A0A4Q9KIL9</accession>
<dbReference type="CDD" id="cd08506">
    <property type="entry name" value="PBP2_clavulanate_OppA2"/>
    <property type="match status" value="1"/>
</dbReference>
<evidence type="ECO:0000259" key="2">
    <source>
        <dbReference type="Pfam" id="PF00496"/>
    </source>
</evidence>
<dbReference type="Gene3D" id="3.40.190.10">
    <property type="entry name" value="Periplasmic binding protein-like II"/>
    <property type="match status" value="1"/>
</dbReference>
<dbReference type="InterPro" id="IPR030678">
    <property type="entry name" value="Peptide/Ni-bd"/>
</dbReference>
<organism evidence="3 4">
    <name type="scientific">Propioniciclava tarda</name>
    <dbReference type="NCBI Taxonomy" id="433330"/>
    <lineage>
        <taxon>Bacteria</taxon>
        <taxon>Bacillati</taxon>
        <taxon>Actinomycetota</taxon>
        <taxon>Actinomycetes</taxon>
        <taxon>Propionibacteriales</taxon>
        <taxon>Propionibacteriaceae</taxon>
        <taxon>Propioniciclava</taxon>
    </lineage>
</organism>
<reference evidence="3 4" key="1">
    <citation type="submission" date="2019-01" db="EMBL/GenBank/DDBJ databases">
        <title>Lactibacter flavus gen. nov., sp. nov., a novel bacterium of the family Propionibacteriaceae isolated from raw milk and dairy products.</title>
        <authorList>
            <person name="Huptas C."/>
            <person name="Wenning M."/>
            <person name="Breitenwieser F."/>
            <person name="Doll E."/>
            <person name="Von Neubeck M."/>
            <person name="Busse H.-J."/>
            <person name="Scherer S."/>
        </authorList>
    </citation>
    <scope>NUCLEOTIDE SEQUENCE [LARGE SCALE GENOMIC DNA]</scope>
    <source>
        <strain evidence="3 4">DSM 22130</strain>
    </source>
</reference>
<dbReference type="Proteomes" id="UP000291933">
    <property type="component" value="Unassembled WGS sequence"/>
</dbReference>
<dbReference type="PANTHER" id="PTHR30290">
    <property type="entry name" value="PERIPLASMIC BINDING COMPONENT OF ABC TRANSPORTER"/>
    <property type="match status" value="1"/>
</dbReference>
<evidence type="ECO:0000256" key="1">
    <source>
        <dbReference type="SAM" id="SignalP"/>
    </source>
</evidence>
<evidence type="ECO:0000313" key="3">
    <source>
        <dbReference type="EMBL" id="TBT94262.1"/>
    </source>
</evidence>
<dbReference type="AlphaFoldDB" id="A0A4Q9KIL9"/>
<protein>
    <submittedName>
        <fullName evidence="3">ABC transporter substrate-binding protein</fullName>
    </submittedName>
</protein>
<comment type="caution">
    <text evidence="3">The sequence shown here is derived from an EMBL/GenBank/DDBJ whole genome shotgun (WGS) entry which is preliminary data.</text>
</comment>
<dbReference type="SUPFAM" id="SSF53850">
    <property type="entry name" value="Periplasmic binding protein-like II"/>
    <property type="match status" value="1"/>
</dbReference>
<name>A0A4Q9KIL9_PROTD</name>
<dbReference type="Gene3D" id="3.10.105.10">
    <property type="entry name" value="Dipeptide-binding Protein, Domain 3"/>
    <property type="match status" value="1"/>
</dbReference>
<keyword evidence="1" id="KW-0732">Signal</keyword>
<dbReference type="InterPro" id="IPR000914">
    <property type="entry name" value="SBP_5_dom"/>
</dbReference>
<dbReference type="GO" id="GO:0042597">
    <property type="term" value="C:periplasmic space"/>
    <property type="evidence" value="ECO:0007669"/>
    <property type="project" value="UniProtKB-ARBA"/>
</dbReference>